<dbReference type="Proteomes" id="UP000214689">
    <property type="component" value="Chromosome"/>
</dbReference>
<sequence>MFNIGDNIAYPMHGAGVITEIEEKEVLGEICRYYHVSLPYSKMHVMVPVDNSDKVGVRAIICKEDIQGVLKVLGGESDEMSNNWNRRFRENTEKLRTGDIYEVAGVVRNLVRSDRVKKLSTGEKKLLGNAKQILESELVLAGGLSLDEADNLVESNI</sequence>
<feature type="domain" description="CarD-like/TRCF RNAP-interacting" evidence="1">
    <location>
        <begin position="1"/>
        <end position="111"/>
    </location>
</feature>
<gene>
    <name evidence="2" type="ORF">AXF17_03415</name>
</gene>
<proteinExistence type="predicted"/>
<evidence type="ECO:0000313" key="3">
    <source>
        <dbReference type="Proteomes" id="UP000214689"/>
    </source>
</evidence>
<protein>
    <submittedName>
        <fullName evidence="2">CarD family transcriptional regulator</fullName>
    </submittedName>
</protein>
<dbReference type="Gene3D" id="2.40.10.170">
    <property type="match status" value="1"/>
</dbReference>
<dbReference type="OrthoDB" id="9786074at2"/>
<dbReference type="AlphaFoldDB" id="A0A223ARM7"/>
<dbReference type="RefSeq" id="WP_094233819.1">
    <property type="nucleotide sequence ID" value="NZ_CP016199.1"/>
</dbReference>
<dbReference type="GO" id="GO:0009303">
    <property type="term" value="P:rRNA transcription"/>
    <property type="evidence" value="ECO:0007669"/>
    <property type="project" value="TreeGrafter"/>
</dbReference>
<dbReference type="EMBL" id="CP016199">
    <property type="protein sequence ID" value="ASS37595.1"/>
    <property type="molecule type" value="Genomic_DNA"/>
</dbReference>
<dbReference type="Pfam" id="PF21095">
    <property type="entry name" value="CarD_C"/>
    <property type="match status" value="1"/>
</dbReference>
<dbReference type="SMART" id="SM01058">
    <property type="entry name" value="CarD_TRCF"/>
    <property type="match status" value="1"/>
</dbReference>
<reference evidence="3" key="1">
    <citation type="submission" date="2016-05" db="EMBL/GenBank/DDBJ databases">
        <authorList>
            <person name="Holder M.E."/>
            <person name="Ajami N.J."/>
            <person name="Petrosino J.F."/>
        </authorList>
    </citation>
    <scope>NUCLEOTIDE SEQUENCE [LARGE SCALE GENOMIC DNA]</scope>
    <source>
        <strain evidence="3">ATCC 700696</strain>
    </source>
</reference>
<evidence type="ECO:0000259" key="1">
    <source>
        <dbReference type="SMART" id="SM01058"/>
    </source>
</evidence>
<dbReference type="InterPro" id="IPR048792">
    <property type="entry name" value="CarD_C"/>
</dbReference>
<dbReference type="InterPro" id="IPR042215">
    <property type="entry name" value="CarD-like_C"/>
</dbReference>
<evidence type="ECO:0000313" key="2">
    <source>
        <dbReference type="EMBL" id="ASS37595.1"/>
    </source>
</evidence>
<dbReference type="Pfam" id="PF02559">
    <property type="entry name" value="CarD_TRCF_RID"/>
    <property type="match status" value="1"/>
</dbReference>
<dbReference type="InterPro" id="IPR003711">
    <property type="entry name" value="CarD-like/TRCF_RID"/>
</dbReference>
<dbReference type="Gene3D" id="1.20.58.1290">
    <property type="entry name" value="CarD-like, C-terminal domain"/>
    <property type="match status" value="1"/>
</dbReference>
<keyword evidence="3" id="KW-1185">Reference proteome</keyword>
<accession>A0A223ARM7</accession>
<dbReference type="PANTHER" id="PTHR38447">
    <property type="entry name" value="TRANSCRIPTION FACTOR YDEB-RELATED"/>
    <property type="match status" value="1"/>
</dbReference>
<dbReference type="SUPFAM" id="SSF141259">
    <property type="entry name" value="CarD-like"/>
    <property type="match status" value="1"/>
</dbReference>
<organism evidence="2 3">
    <name type="scientific">Mogibacterium pumilum</name>
    <dbReference type="NCBI Taxonomy" id="86332"/>
    <lineage>
        <taxon>Bacteria</taxon>
        <taxon>Bacillati</taxon>
        <taxon>Bacillota</taxon>
        <taxon>Clostridia</taxon>
        <taxon>Peptostreptococcales</taxon>
        <taxon>Anaerovoracaceae</taxon>
        <taxon>Mogibacterium</taxon>
    </lineage>
</organism>
<dbReference type="InterPro" id="IPR052531">
    <property type="entry name" value="CarD-like_regulator"/>
</dbReference>
<dbReference type="InterPro" id="IPR036101">
    <property type="entry name" value="CarD-like/TRCF_RID_sf"/>
</dbReference>
<dbReference type="PANTHER" id="PTHR38447:SF1">
    <property type="entry name" value="RNA POLYMERASE-BINDING TRANSCRIPTION FACTOR CARD"/>
    <property type="match status" value="1"/>
</dbReference>
<name>A0A223ARM7_9FIRM</name>